<comment type="caution">
    <text evidence="1">The sequence shown here is derived from an EMBL/GenBank/DDBJ whole genome shotgun (WGS) entry which is preliminary data.</text>
</comment>
<dbReference type="InterPro" id="IPR038666">
    <property type="entry name" value="SSP1_head-tail_sf"/>
</dbReference>
<sequence length="105" mass="12340">MAKMKRLIEIQEKKEAEFDDAGFPLEDYPTIKKAYAEINDLFGQEKYAAKQVMSEKITSFKIRYIPGITPDMYILFDEDRYEIVEPPDNVKYENKILIIKAKLVI</sequence>
<dbReference type="Pfam" id="PF05521">
    <property type="entry name" value="Phage_HCP"/>
    <property type="match status" value="1"/>
</dbReference>
<name>A0A845QSI4_9CLOT</name>
<evidence type="ECO:0000313" key="1">
    <source>
        <dbReference type="EMBL" id="NBI05767.1"/>
    </source>
</evidence>
<dbReference type="InterPro" id="IPR008767">
    <property type="entry name" value="Phage_SPP1_head-tail_adaptor"/>
</dbReference>
<gene>
    <name evidence="1" type="ORF">D3Z33_02720</name>
</gene>
<dbReference type="EMBL" id="QXXA01000004">
    <property type="protein sequence ID" value="NBI05767.1"/>
    <property type="molecule type" value="Genomic_DNA"/>
</dbReference>
<dbReference type="RefSeq" id="WP_160196257.1">
    <property type="nucleotide sequence ID" value="NZ_QXXA01000004.1"/>
</dbReference>
<keyword evidence="2" id="KW-1185">Reference proteome</keyword>
<evidence type="ECO:0000313" key="2">
    <source>
        <dbReference type="Proteomes" id="UP000467132"/>
    </source>
</evidence>
<protein>
    <submittedName>
        <fullName evidence="1">Head-tail adaptor protein</fullName>
    </submittedName>
</protein>
<dbReference type="Proteomes" id="UP000467132">
    <property type="component" value="Unassembled WGS sequence"/>
</dbReference>
<dbReference type="AlphaFoldDB" id="A0A845QSI4"/>
<dbReference type="Gene3D" id="2.40.10.270">
    <property type="entry name" value="Bacteriophage SPP1 head-tail adaptor protein"/>
    <property type="match status" value="1"/>
</dbReference>
<organism evidence="1 2">
    <name type="scientific">Senegalia massiliensis</name>
    <dbReference type="NCBI Taxonomy" id="1720316"/>
    <lineage>
        <taxon>Bacteria</taxon>
        <taxon>Bacillati</taxon>
        <taxon>Bacillota</taxon>
        <taxon>Clostridia</taxon>
        <taxon>Eubacteriales</taxon>
        <taxon>Clostridiaceae</taxon>
        <taxon>Senegalia</taxon>
    </lineage>
</organism>
<reference evidence="1 2" key="1">
    <citation type="submission" date="2018-08" db="EMBL/GenBank/DDBJ databases">
        <title>Murine metabolic-syndrome-specific gut microbial biobank.</title>
        <authorList>
            <person name="Liu C."/>
        </authorList>
    </citation>
    <scope>NUCLEOTIDE SEQUENCE [LARGE SCALE GENOMIC DNA]</scope>
    <source>
        <strain evidence="1 2">583</strain>
    </source>
</reference>
<accession>A0A845QSI4</accession>
<proteinExistence type="predicted"/>
<dbReference type="NCBIfam" id="TIGR01563">
    <property type="entry name" value="gp16_SPP1"/>
    <property type="match status" value="1"/>
</dbReference>
<dbReference type="OrthoDB" id="9808209at2"/>